<dbReference type="AlphaFoldDB" id="A0AB39ID03"/>
<gene>
    <name evidence="2" type="ORF">LF923_0015595</name>
</gene>
<protein>
    <submittedName>
        <fullName evidence="2">Entry exclusion lipoprotein TrbK</fullName>
    </submittedName>
</protein>
<dbReference type="RefSeq" id="WP_226100515.1">
    <property type="nucleotide sequence ID" value="NZ_CP162411.1"/>
</dbReference>
<keyword evidence="2" id="KW-0449">Lipoprotein</keyword>
<keyword evidence="1" id="KW-0732">Signal</keyword>
<evidence type="ECO:0000313" key="2">
    <source>
        <dbReference type="EMBL" id="XDL13608.1"/>
    </source>
</evidence>
<name>A0AB39ID03_9GAMM</name>
<proteinExistence type="predicted"/>
<accession>A0AB39ID03</accession>
<organism evidence="2">
    <name type="scientific">Dickeya oryzae</name>
    <dbReference type="NCBI Taxonomy" id="1240404"/>
    <lineage>
        <taxon>Bacteria</taxon>
        <taxon>Pseudomonadati</taxon>
        <taxon>Pseudomonadota</taxon>
        <taxon>Gammaproteobacteria</taxon>
        <taxon>Enterobacterales</taxon>
        <taxon>Pectobacteriaceae</taxon>
        <taxon>Dickeya</taxon>
    </lineage>
</organism>
<reference evidence="2" key="1">
    <citation type="submission" date="2024-07" db="EMBL/GenBank/DDBJ databases">
        <authorList>
            <person name="Pedron J."/>
        </authorList>
    </citation>
    <scope>NUCLEOTIDE SEQUENCE</scope>
    <source>
        <strain evidence="2">A642-S2-A17</strain>
    </source>
</reference>
<evidence type="ECO:0000256" key="1">
    <source>
        <dbReference type="SAM" id="SignalP"/>
    </source>
</evidence>
<sequence length="86" mass="9651">MRNLMFSFRVFSCIVLWCIGSGAVPATETVESLLANPKRLKELRQQCHDDWDRVGNALCNRVGHATTKQFLGTGTPYTPPKTPPKF</sequence>
<feature type="chain" id="PRO_5044280114" evidence="1">
    <location>
        <begin position="27"/>
        <end position="86"/>
    </location>
</feature>
<dbReference type="EMBL" id="CP162411">
    <property type="protein sequence ID" value="XDL13608.1"/>
    <property type="molecule type" value="Genomic_DNA"/>
</dbReference>
<feature type="signal peptide" evidence="1">
    <location>
        <begin position="1"/>
        <end position="26"/>
    </location>
</feature>